<dbReference type="InterPro" id="IPR009057">
    <property type="entry name" value="Homeodomain-like_sf"/>
</dbReference>
<protein>
    <submittedName>
        <fullName evidence="5">AraC family transcriptional regulator</fullName>
    </submittedName>
</protein>
<sequence length="282" mass="31553">MQRVVAHIDGNLDGDLGLEALSAVAAFSACHFHRQFRAIFGLSLHRYVQLVRMKRASWCLAYRNDVSVIEIALDAGYEAPDSFARAFRQRIGQAPKAFREEPDWSAWAAAMEPLAEVRSQIMTQNFSIDDVTVREEIDIPVAFMSHRGDPERLGETIRQFIAWRKASGVRAATNATYTIFHTDPDSVAAEDYRIDLAAATKRAITPADEGMEAGLIPAGRCAVLRIIGQSDNLRPAAEFLYGQWLPASGEEPREFPLYARRVSFFPDVPEHEAITDLYLPLK</sequence>
<name>A0A6A7Y526_9HYPH</name>
<dbReference type="PROSITE" id="PS51257">
    <property type="entry name" value="PROKAR_LIPOPROTEIN"/>
    <property type="match status" value="1"/>
</dbReference>
<dbReference type="PANTHER" id="PTHR40055">
    <property type="entry name" value="TRANSCRIPTIONAL REGULATOR YGIV-RELATED"/>
    <property type="match status" value="1"/>
</dbReference>
<dbReference type="GO" id="GO:0003700">
    <property type="term" value="F:DNA-binding transcription factor activity"/>
    <property type="evidence" value="ECO:0007669"/>
    <property type="project" value="InterPro"/>
</dbReference>
<evidence type="ECO:0000256" key="2">
    <source>
        <dbReference type="ARBA" id="ARBA00023125"/>
    </source>
</evidence>
<dbReference type="GO" id="GO:0043565">
    <property type="term" value="F:sequence-specific DNA binding"/>
    <property type="evidence" value="ECO:0007669"/>
    <property type="project" value="InterPro"/>
</dbReference>
<feature type="domain" description="HTH araC/xylS-type" evidence="4">
    <location>
        <begin position="2"/>
        <end position="101"/>
    </location>
</feature>
<keyword evidence="2" id="KW-0238">DNA-binding</keyword>
<gene>
    <name evidence="5" type="ORF">F0357_14490</name>
</gene>
<evidence type="ECO:0000259" key="4">
    <source>
        <dbReference type="PROSITE" id="PS01124"/>
    </source>
</evidence>
<dbReference type="PROSITE" id="PS01124">
    <property type="entry name" value="HTH_ARAC_FAMILY_2"/>
    <property type="match status" value="1"/>
</dbReference>
<dbReference type="InterPro" id="IPR050908">
    <property type="entry name" value="SmbC-like"/>
</dbReference>
<dbReference type="AlphaFoldDB" id="A0A6A7Y526"/>
<evidence type="ECO:0000313" key="6">
    <source>
        <dbReference type="Proteomes" id="UP000332515"/>
    </source>
</evidence>
<dbReference type="EMBL" id="VWNA01000001">
    <property type="protein sequence ID" value="MQT13825.1"/>
    <property type="molecule type" value="Genomic_DNA"/>
</dbReference>
<dbReference type="InterPro" id="IPR010499">
    <property type="entry name" value="AraC_E-bd"/>
</dbReference>
<dbReference type="PROSITE" id="PS00041">
    <property type="entry name" value="HTH_ARAC_FAMILY_1"/>
    <property type="match status" value="1"/>
</dbReference>
<proteinExistence type="predicted"/>
<dbReference type="SMART" id="SM00871">
    <property type="entry name" value="AraC_E_bind"/>
    <property type="match status" value="1"/>
</dbReference>
<evidence type="ECO:0000313" key="5">
    <source>
        <dbReference type="EMBL" id="MQT13825.1"/>
    </source>
</evidence>
<dbReference type="InterPro" id="IPR029442">
    <property type="entry name" value="GyrI-like"/>
</dbReference>
<reference evidence="5 6" key="1">
    <citation type="submission" date="2019-09" db="EMBL/GenBank/DDBJ databases">
        <title>Segnochrobactrum spirostomi gen. nov., sp. nov., isolated from the ciliate Spirostomum cf. yagiui and description of a novel family, Segnochrobactraceae fam. nov. within the order Rhizobiales of the class Alphaproteobacteria.</title>
        <authorList>
            <person name="Akter S."/>
            <person name="Shazib S.U.A."/>
            <person name="Shin M.K."/>
        </authorList>
    </citation>
    <scope>NUCLEOTIDE SEQUENCE [LARGE SCALE GENOMIC DNA]</scope>
    <source>
        <strain evidence="5 6">Sp-1</strain>
    </source>
</reference>
<dbReference type="SUPFAM" id="SSF46689">
    <property type="entry name" value="Homeodomain-like"/>
    <property type="match status" value="2"/>
</dbReference>
<dbReference type="Pfam" id="PF06445">
    <property type="entry name" value="GyrI-like"/>
    <property type="match status" value="1"/>
</dbReference>
<dbReference type="Gene3D" id="3.20.80.10">
    <property type="entry name" value="Regulatory factor, effector binding domain"/>
    <property type="match status" value="1"/>
</dbReference>
<keyword evidence="6" id="KW-1185">Reference proteome</keyword>
<dbReference type="InterPro" id="IPR018062">
    <property type="entry name" value="HTH_AraC-typ_CS"/>
</dbReference>
<dbReference type="SUPFAM" id="SSF55136">
    <property type="entry name" value="Probable bacterial effector-binding domain"/>
    <property type="match status" value="1"/>
</dbReference>
<dbReference type="Proteomes" id="UP000332515">
    <property type="component" value="Unassembled WGS sequence"/>
</dbReference>
<dbReference type="InterPro" id="IPR020449">
    <property type="entry name" value="Tscrpt_reg_AraC-type_HTH"/>
</dbReference>
<dbReference type="PRINTS" id="PR00032">
    <property type="entry name" value="HTHARAC"/>
</dbReference>
<dbReference type="Pfam" id="PF12833">
    <property type="entry name" value="HTH_18"/>
    <property type="match status" value="1"/>
</dbReference>
<evidence type="ECO:0000256" key="1">
    <source>
        <dbReference type="ARBA" id="ARBA00023015"/>
    </source>
</evidence>
<keyword evidence="3" id="KW-0804">Transcription</keyword>
<dbReference type="Gene3D" id="1.10.10.60">
    <property type="entry name" value="Homeodomain-like"/>
    <property type="match status" value="2"/>
</dbReference>
<dbReference type="SMART" id="SM00342">
    <property type="entry name" value="HTH_ARAC"/>
    <property type="match status" value="1"/>
</dbReference>
<organism evidence="5 6">
    <name type="scientific">Segnochrobactrum spirostomi</name>
    <dbReference type="NCBI Taxonomy" id="2608987"/>
    <lineage>
        <taxon>Bacteria</taxon>
        <taxon>Pseudomonadati</taxon>
        <taxon>Pseudomonadota</taxon>
        <taxon>Alphaproteobacteria</taxon>
        <taxon>Hyphomicrobiales</taxon>
        <taxon>Segnochrobactraceae</taxon>
        <taxon>Segnochrobactrum</taxon>
    </lineage>
</organism>
<dbReference type="InterPro" id="IPR018060">
    <property type="entry name" value="HTH_AraC"/>
</dbReference>
<dbReference type="PANTHER" id="PTHR40055:SF1">
    <property type="entry name" value="TRANSCRIPTIONAL REGULATOR YGIV-RELATED"/>
    <property type="match status" value="1"/>
</dbReference>
<keyword evidence="1" id="KW-0805">Transcription regulation</keyword>
<dbReference type="InterPro" id="IPR011256">
    <property type="entry name" value="Reg_factor_effector_dom_sf"/>
</dbReference>
<accession>A0A6A7Y526</accession>
<evidence type="ECO:0000256" key="3">
    <source>
        <dbReference type="ARBA" id="ARBA00023163"/>
    </source>
</evidence>
<comment type="caution">
    <text evidence="5">The sequence shown here is derived from an EMBL/GenBank/DDBJ whole genome shotgun (WGS) entry which is preliminary data.</text>
</comment>